<comment type="caution">
    <text evidence="7">The sequence shown here is derived from an EMBL/GenBank/DDBJ whole genome shotgun (WGS) entry which is preliminary data.</text>
</comment>
<name>A0A942E3A4_9HYPH</name>
<proteinExistence type="predicted"/>
<evidence type="ECO:0000313" key="8">
    <source>
        <dbReference type="Proteomes" id="UP000680348"/>
    </source>
</evidence>
<feature type="region of interest" description="Disordered" evidence="5">
    <location>
        <begin position="149"/>
        <end position="178"/>
    </location>
</feature>
<dbReference type="AlphaFoldDB" id="A0A942E3A4"/>
<keyword evidence="8" id="KW-1185">Reference proteome</keyword>
<dbReference type="SUPFAM" id="SSF46626">
    <property type="entry name" value="Cytochrome c"/>
    <property type="match status" value="1"/>
</dbReference>
<accession>A0A942E3A4</accession>
<evidence type="ECO:0000313" key="7">
    <source>
        <dbReference type="EMBL" id="MBS3650290.1"/>
    </source>
</evidence>
<reference evidence="7" key="1">
    <citation type="submission" date="2021-04" db="EMBL/GenBank/DDBJ databases">
        <title>Pseudaminobacter soli sp. nov., isolated from paddy soil contaminated by heavy metals.</title>
        <authorList>
            <person name="Zhang K."/>
        </authorList>
    </citation>
    <scope>NUCLEOTIDE SEQUENCE</scope>
    <source>
        <strain evidence="7">19-2017</strain>
    </source>
</reference>
<keyword evidence="3 4" id="KW-0408">Iron</keyword>
<dbReference type="EMBL" id="JAGWCR010000009">
    <property type="protein sequence ID" value="MBS3650290.1"/>
    <property type="molecule type" value="Genomic_DNA"/>
</dbReference>
<keyword evidence="1 4" id="KW-0349">Heme</keyword>
<keyword evidence="2 4" id="KW-0479">Metal-binding</keyword>
<evidence type="ECO:0000256" key="5">
    <source>
        <dbReference type="SAM" id="MobiDB-lite"/>
    </source>
</evidence>
<dbReference type="InterPro" id="IPR036909">
    <property type="entry name" value="Cyt_c-like_dom_sf"/>
</dbReference>
<dbReference type="GO" id="GO:0020037">
    <property type="term" value="F:heme binding"/>
    <property type="evidence" value="ECO:0007669"/>
    <property type="project" value="InterPro"/>
</dbReference>
<dbReference type="PROSITE" id="PS51257">
    <property type="entry name" value="PROKAR_LIPOPROTEIN"/>
    <property type="match status" value="1"/>
</dbReference>
<dbReference type="GO" id="GO:0009055">
    <property type="term" value="F:electron transfer activity"/>
    <property type="evidence" value="ECO:0007669"/>
    <property type="project" value="InterPro"/>
</dbReference>
<evidence type="ECO:0000256" key="2">
    <source>
        <dbReference type="ARBA" id="ARBA00022723"/>
    </source>
</evidence>
<evidence type="ECO:0000259" key="6">
    <source>
        <dbReference type="PROSITE" id="PS51007"/>
    </source>
</evidence>
<dbReference type="Pfam" id="PF13442">
    <property type="entry name" value="Cytochrome_CBB3"/>
    <property type="match status" value="1"/>
</dbReference>
<dbReference type="InterPro" id="IPR009056">
    <property type="entry name" value="Cyt_c-like_dom"/>
</dbReference>
<evidence type="ECO:0000256" key="4">
    <source>
        <dbReference type="PROSITE-ProRule" id="PRU00433"/>
    </source>
</evidence>
<organism evidence="7 8">
    <name type="scientific">Pseudaminobacter soli</name>
    <name type="common">ex Zhang et al. 2022</name>
    <dbReference type="NCBI Taxonomy" id="2831468"/>
    <lineage>
        <taxon>Bacteria</taxon>
        <taxon>Pseudomonadati</taxon>
        <taxon>Pseudomonadota</taxon>
        <taxon>Alphaproteobacteria</taxon>
        <taxon>Hyphomicrobiales</taxon>
        <taxon>Phyllobacteriaceae</taxon>
        <taxon>Pseudaminobacter</taxon>
    </lineage>
</organism>
<sequence>MRKPASLAIGLALAVLGGCQREERETRPEPVLGESQQAVPVTALEPGGNRPQFSNPKAAQFEGNAYHISQGKTLFSAFNCNGCHSNGGGGMGPALMDEKWLYGNSIESIHASIRDGRPNGMPTFGRLIPDDQLWELAAYVKSMGGNVPSAAAPGRNDDMMARPAENRMPNAATQGRTP</sequence>
<dbReference type="Gene3D" id="1.10.760.10">
    <property type="entry name" value="Cytochrome c-like domain"/>
    <property type="match status" value="1"/>
</dbReference>
<feature type="domain" description="Cytochrome c" evidence="6">
    <location>
        <begin position="66"/>
        <end position="144"/>
    </location>
</feature>
<protein>
    <submittedName>
        <fullName evidence="7">C-type cytochrome</fullName>
    </submittedName>
</protein>
<dbReference type="GO" id="GO:0046872">
    <property type="term" value="F:metal ion binding"/>
    <property type="evidence" value="ECO:0007669"/>
    <property type="project" value="UniProtKB-KW"/>
</dbReference>
<evidence type="ECO:0000256" key="1">
    <source>
        <dbReference type="ARBA" id="ARBA00022617"/>
    </source>
</evidence>
<gene>
    <name evidence="7" type="ORF">KEU06_16875</name>
</gene>
<dbReference type="PROSITE" id="PS51007">
    <property type="entry name" value="CYTC"/>
    <property type="match status" value="1"/>
</dbReference>
<dbReference type="Proteomes" id="UP000680348">
    <property type="component" value="Unassembled WGS sequence"/>
</dbReference>
<evidence type="ECO:0000256" key="3">
    <source>
        <dbReference type="ARBA" id="ARBA00023004"/>
    </source>
</evidence>